<sequence>MAPKKDSVNTVKTPKFVLVMWSNKRNFVYFGGKLVFSVQPDATVKDSNQFYNPRIEAEMEDRISRST</sequence>
<dbReference type="EMBL" id="WJBH02000001">
    <property type="protein sequence ID" value="KAI9565164.1"/>
    <property type="molecule type" value="Genomic_DNA"/>
</dbReference>
<name>A0AAD5L4M4_9CRUS</name>
<dbReference type="Proteomes" id="UP000820818">
    <property type="component" value="Linkage Group LG1"/>
</dbReference>
<reference evidence="1 2" key="1">
    <citation type="submission" date="2022-05" db="EMBL/GenBank/DDBJ databases">
        <title>A multi-omics perspective on studying reproductive biology in Daphnia sinensis.</title>
        <authorList>
            <person name="Jia J."/>
        </authorList>
    </citation>
    <scope>NUCLEOTIDE SEQUENCE [LARGE SCALE GENOMIC DNA]</scope>
    <source>
        <strain evidence="1 2">WSL</strain>
    </source>
</reference>
<gene>
    <name evidence="1" type="ORF">GHT06_008940</name>
</gene>
<dbReference type="AlphaFoldDB" id="A0AAD5L4M4"/>
<protein>
    <submittedName>
        <fullName evidence="1">Uncharacterized protein</fullName>
    </submittedName>
</protein>
<comment type="caution">
    <text evidence="1">The sequence shown here is derived from an EMBL/GenBank/DDBJ whole genome shotgun (WGS) entry which is preliminary data.</text>
</comment>
<organism evidence="1 2">
    <name type="scientific">Daphnia sinensis</name>
    <dbReference type="NCBI Taxonomy" id="1820382"/>
    <lineage>
        <taxon>Eukaryota</taxon>
        <taxon>Metazoa</taxon>
        <taxon>Ecdysozoa</taxon>
        <taxon>Arthropoda</taxon>
        <taxon>Crustacea</taxon>
        <taxon>Branchiopoda</taxon>
        <taxon>Diplostraca</taxon>
        <taxon>Cladocera</taxon>
        <taxon>Anomopoda</taxon>
        <taxon>Daphniidae</taxon>
        <taxon>Daphnia</taxon>
        <taxon>Daphnia similis group</taxon>
    </lineage>
</organism>
<keyword evidence="2" id="KW-1185">Reference proteome</keyword>
<evidence type="ECO:0000313" key="1">
    <source>
        <dbReference type="EMBL" id="KAI9565164.1"/>
    </source>
</evidence>
<evidence type="ECO:0000313" key="2">
    <source>
        <dbReference type="Proteomes" id="UP000820818"/>
    </source>
</evidence>
<accession>A0AAD5L4M4</accession>
<proteinExistence type="predicted"/>